<evidence type="ECO:0000259" key="7">
    <source>
        <dbReference type="PROSITE" id="PS51471"/>
    </source>
</evidence>
<evidence type="ECO:0000256" key="3">
    <source>
        <dbReference type="ARBA" id="ARBA00023002"/>
    </source>
</evidence>
<keyword evidence="4 5" id="KW-0408">Iron</keyword>
<dbReference type="GO" id="GO:0051213">
    <property type="term" value="F:dioxygenase activity"/>
    <property type="evidence" value="ECO:0007669"/>
    <property type="project" value="UniProtKB-ARBA"/>
</dbReference>
<evidence type="ECO:0000256" key="2">
    <source>
        <dbReference type="ARBA" id="ARBA00022723"/>
    </source>
</evidence>
<keyword evidence="3 5" id="KW-0560">Oxidoreductase</keyword>
<dbReference type="AlphaFoldDB" id="A0A067KVZ7"/>
<dbReference type="EMBL" id="KK914334">
    <property type="protein sequence ID" value="KDP40302.1"/>
    <property type="molecule type" value="Genomic_DNA"/>
</dbReference>
<gene>
    <name evidence="8" type="ORF">JCGZ_02300</name>
</gene>
<comment type="similarity">
    <text evidence="1 5">Belongs to the iron/ascorbate-dependent oxidoreductase family.</text>
</comment>
<reference evidence="8 9" key="1">
    <citation type="journal article" date="2014" name="PLoS ONE">
        <title>Global Analysis of Gene Expression Profiles in Physic Nut (Jatropha curcas L.) Seedlings Exposed to Salt Stress.</title>
        <authorList>
            <person name="Zhang L."/>
            <person name="Zhang C."/>
            <person name="Wu P."/>
            <person name="Chen Y."/>
            <person name="Li M."/>
            <person name="Jiang H."/>
            <person name="Wu G."/>
        </authorList>
    </citation>
    <scope>NUCLEOTIDE SEQUENCE [LARGE SCALE GENOMIC DNA]</scope>
    <source>
        <strain evidence="9">cv. GZQX0401</strain>
        <tissue evidence="8">Young leaves</tissue>
    </source>
</reference>
<feature type="region of interest" description="Disordered" evidence="6">
    <location>
        <begin position="1"/>
        <end position="25"/>
    </location>
</feature>
<dbReference type="OrthoDB" id="288590at2759"/>
<dbReference type="InterPro" id="IPR005123">
    <property type="entry name" value="Oxoglu/Fe-dep_dioxygenase_dom"/>
</dbReference>
<dbReference type="InterPro" id="IPR026992">
    <property type="entry name" value="DIOX_N"/>
</dbReference>
<evidence type="ECO:0000313" key="8">
    <source>
        <dbReference type="EMBL" id="KDP40302.1"/>
    </source>
</evidence>
<dbReference type="Proteomes" id="UP000027138">
    <property type="component" value="Unassembled WGS sequence"/>
</dbReference>
<evidence type="ECO:0000313" key="9">
    <source>
        <dbReference type="Proteomes" id="UP000027138"/>
    </source>
</evidence>
<dbReference type="PANTHER" id="PTHR10209:SF884">
    <property type="entry name" value="1-AMINOCYCLOPROPANE-1-CARBOXYLATE OXIDASE HOMOLOG 1-LIKE"/>
    <property type="match status" value="1"/>
</dbReference>
<dbReference type="InterPro" id="IPR044861">
    <property type="entry name" value="IPNS-like_FE2OG_OXY"/>
</dbReference>
<keyword evidence="9" id="KW-1185">Reference proteome</keyword>
<dbReference type="InterPro" id="IPR027443">
    <property type="entry name" value="IPNS-like_sf"/>
</dbReference>
<name>A0A067KVZ7_JATCU</name>
<dbReference type="SUPFAM" id="SSF51197">
    <property type="entry name" value="Clavaminate synthase-like"/>
    <property type="match status" value="1"/>
</dbReference>
<sequence>MANTKMHNLPAPVQPRASNRTSELKAFDDTKTGVKGLVDSGIEKVPEIFIQPPYDDLNQAQTSNKPQLSIPTVDLEGVDKDPIQHKEIVEKVGLALETWGFFQVVNHGISTSFLQEVLNGVCRFFEQHEDAKKEFYTRDITKRRDTLFCIMAPDSPNPEELPEPCRDVLMEYSKQLKRLGLKLFELLSDALRLNPDYLKEMDCAEGHSFMGHYYPPCPQPELTLGTSKHADNAFLTVLLQDQIGGLQVLRQNQWVDVSSLPGALLMSNDRFKSVEHRGLANHVGPRISVACFFGHGNKPSSKLYGPIKELISEDNPPIYRETTLQDFTLYYVSKGLDGTSALAHFKL</sequence>
<dbReference type="Gene3D" id="2.60.120.330">
    <property type="entry name" value="B-lactam Antibiotic, Isopenicillin N Synthase, Chain"/>
    <property type="match status" value="1"/>
</dbReference>
<accession>A0A067KVZ7</accession>
<protein>
    <recommendedName>
        <fullName evidence="7">Fe2OG dioxygenase domain-containing protein</fullName>
    </recommendedName>
</protein>
<dbReference type="Pfam" id="PF14226">
    <property type="entry name" value="DIOX_N"/>
    <property type="match status" value="1"/>
</dbReference>
<keyword evidence="2 5" id="KW-0479">Metal-binding</keyword>
<evidence type="ECO:0000256" key="5">
    <source>
        <dbReference type="RuleBase" id="RU003682"/>
    </source>
</evidence>
<proteinExistence type="inferred from homology"/>
<evidence type="ECO:0000256" key="4">
    <source>
        <dbReference type="ARBA" id="ARBA00023004"/>
    </source>
</evidence>
<organism evidence="8 9">
    <name type="scientific">Jatropha curcas</name>
    <name type="common">Barbados nut</name>
    <dbReference type="NCBI Taxonomy" id="180498"/>
    <lineage>
        <taxon>Eukaryota</taxon>
        <taxon>Viridiplantae</taxon>
        <taxon>Streptophyta</taxon>
        <taxon>Embryophyta</taxon>
        <taxon>Tracheophyta</taxon>
        <taxon>Spermatophyta</taxon>
        <taxon>Magnoliopsida</taxon>
        <taxon>eudicotyledons</taxon>
        <taxon>Gunneridae</taxon>
        <taxon>Pentapetalae</taxon>
        <taxon>rosids</taxon>
        <taxon>fabids</taxon>
        <taxon>Malpighiales</taxon>
        <taxon>Euphorbiaceae</taxon>
        <taxon>Crotonoideae</taxon>
        <taxon>Jatropheae</taxon>
        <taxon>Jatropha</taxon>
    </lineage>
</organism>
<evidence type="ECO:0000256" key="1">
    <source>
        <dbReference type="ARBA" id="ARBA00008056"/>
    </source>
</evidence>
<dbReference type="GO" id="GO:0046872">
    <property type="term" value="F:metal ion binding"/>
    <property type="evidence" value="ECO:0007669"/>
    <property type="project" value="UniProtKB-KW"/>
</dbReference>
<dbReference type="PROSITE" id="PS51471">
    <property type="entry name" value="FE2OG_OXY"/>
    <property type="match status" value="1"/>
</dbReference>
<dbReference type="PANTHER" id="PTHR10209">
    <property type="entry name" value="OXIDOREDUCTASE, 2OG-FE II OXYGENASE FAMILY PROTEIN"/>
    <property type="match status" value="1"/>
</dbReference>
<evidence type="ECO:0000256" key="6">
    <source>
        <dbReference type="SAM" id="MobiDB-lite"/>
    </source>
</evidence>
<dbReference type="STRING" id="180498.A0A067KVZ7"/>
<feature type="domain" description="Fe2OG dioxygenase" evidence="7">
    <location>
        <begin position="205"/>
        <end position="296"/>
    </location>
</feature>
<dbReference type="Pfam" id="PF03171">
    <property type="entry name" value="2OG-FeII_Oxy"/>
    <property type="match status" value="1"/>
</dbReference>